<dbReference type="Proteomes" id="UP001055153">
    <property type="component" value="Unassembled WGS sequence"/>
</dbReference>
<protein>
    <submittedName>
        <fullName evidence="1">Uncharacterized protein</fullName>
    </submittedName>
</protein>
<comment type="caution">
    <text evidence="1">The sequence shown here is derived from an EMBL/GenBank/DDBJ whole genome shotgun (WGS) entry which is preliminary data.</text>
</comment>
<dbReference type="EMBL" id="BPQQ01000075">
    <property type="protein sequence ID" value="GJE03365.1"/>
    <property type="molecule type" value="Genomic_DNA"/>
</dbReference>
<reference evidence="1" key="2">
    <citation type="submission" date="2021-08" db="EMBL/GenBank/DDBJ databases">
        <authorList>
            <person name="Tani A."/>
            <person name="Ola A."/>
            <person name="Ogura Y."/>
            <person name="Katsura K."/>
            <person name="Hayashi T."/>
        </authorList>
    </citation>
    <scope>NUCLEOTIDE SEQUENCE</scope>
    <source>
        <strain evidence="1">DSM 17168</strain>
    </source>
</reference>
<evidence type="ECO:0000313" key="1">
    <source>
        <dbReference type="EMBL" id="GJE03365.1"/>
    </source>
</evidence>
<keyword evidence="2" id="KW-1185">Reference proteome</keyword>
<gene>
    <name evidence="1" type="ORF">GMJLKIPL_5319</name>
</gene>
<sequence>MEDGIRSKEQRDGASMLISDGLNLVYDRLPLQARRPAGSLGGAIAPAGLIPPAALPRRNP</sequence>
<reference evidence="1" key="1">
    <citation type="journal article" date="2021" name="Front. Microbiol.">
        <title>Comprehensive Comparative Genomics and Phenotyping of Methylobacterium Species.</title>
        <authorList>
            <person name="Alessa O."/>
            <person name="Ogura Y."/>
            <person name="Fujitani Y."/>
            <person name="Takami H."/>
            <person name="Hayashi T."/>
            <person name="Sahin N."/>
            <person name="Tani A."/>
        </authorList>
    </citation>
    <scope>NUCLEOTIDE SEQUENCE</scope>
    <source>
        <strain evidence="1">DSM 17168</strain>
    </source>
</reference>
<accession>A0ABQ4SNG6</accession>
<name>A0ABQ4SNG6_9HYPH</name>
<evidence type="ECO:0000313" key="2">
    <source>
        <dbReference type="Proteomes" id="UP001055153"/>
    </source>
</evidence>
<organism evidence="1 2">
    <name type="scientific">Methylobacterium isbiliense</name>
    <dbReference type="NCBI Taxonomy" id="315478"/>
    <lineage>
        <taxon>Bacteria</taxon>
        <taxon>Pseudomonadati</taxon>
        <taxon>Pseudomonadota</taxon>
        <taxon>Alphaproteobacteria</taxon>
        <taxon>Hyphomicrobiales</taxon>
        <taxon>Methylobacteriaceae</taxon>
        <taxon>Methylobacterium</taxon>
    </lineage>
</organism>
<proteinExistence type="predicted"/>